<evidence type="ECO:0000313" key="2">
    <source>
        <dbReference type="Proteomes" id="UP000023152"/>
    </source>
</evidence>
<dbReference type="EMBL" id="ASPP01043611">
    <property type="protein sequence ID" value="ETN99553.1"/>
    <property type="molecule type" value="Genomic_DNA"/>
</dbReference>
<reference evidence="1 2" key="1">
    <citation type="journal article" date="2013" name="Curr. Biol.">
        <title>The Genome of the Foraminiferan Reticulomyxa filosa.</title>
        <authorList>
            <person name="Glockner G."/>
            <person name="Hulsmann N."/>
            <person name="Schleicher M."/>
            <person name="Noegel A.A."/>
            <person name="Eichinger L."/>
            <person name="Gallinger C."/>
            <person name="Pawlowski J."/>
            <person name="Sierra R."/>
            <person name="Euteneuer U."/>
            <person name="Pillet L."/>
            <person name="Moustafa A."/>
            <person name="Platzer M."/>
            <person name="Groth M."/>
            <person name="Szafranski K."/>
            <person name="Schliwa M."/>
        </authorList>
    </citation>
    <scope>NUCLEOTIDE SEQUENCE [LARGE SCALE GENOMIC DNA]</scope>
</reference>
<evidence type="ECO:0000313" key="1">
    <source>
        <dbReference type="EMBL" id="ETN99553.1"/>
    </source>
</evidence>
<name>X6LDC4_RETFI</name>
<feature type="non-terminal residue" evidence="1">
    <location>
        <position position="1"/>
    </location>
</feature>
<gene>
    <name evidence="1" type="ORF">RFI_37917</name>
</gene>
<sequence length="170" mass="19022">KRRKVNKSNHGSKEANEDIMKVSSTKEESKLISYANSFYVCLVALQMGKMMPMNEIDDVQQRLAVEQILLFQQFQAQNMATPRQGAQSMSVIPNLLPLMHLQSNFPQQSSAHPQIDQGNGNVNLNDAIDNNSIHLQNVALTTSSAINLRQHIPLSSFLSPKIVYNAILFD</sequence>
<organism evidence="1 2">
    <name type="scientific">Reticulomyxa filosa</name>
    <dbReference type="NCBI Taxonomy" id="46433"/>
    <lineage>
        <taxon>Eukaryota</taxon>
        <taxon>Sar</taxon>
        <taxon>Rhizaria</taxon>
        <taxon>Retaria</taxon>
        <taxon>Foraminifera</taxon>
        <taxon>Monothalamids</taxon>
        <taxon>Reticulomyxidae</taxon>
        <taxon>Reticulomyxa</taxon>
    </lineage>
</organism>
<proteinExistence type="predicted"/>
<accession>X6LDC4</accession>
<dbReference type="Proteomes" id="UP000023152">
    <property type="component" value="Unassembled WGS sequence"/>
</dbReference>
<keyword evidence="2" id="KW-1185">Reference proteome</keyword>
<comment type="caution">
    <text evidence="1">The sequence shown here is derived from an EMBL/GenBank/DDBJ whole genome shotgun (WGS) entry which is preliminary data.</text>
</comment>
<protein>
    <submittedName>
        <fullName evidence="1">Uncharacterized protein</fullName>
    </submittedName>
</protein>
<dbReference type="AlphaFoldDB" id="X6LDC4"/>